<dbReference type="AlphaFoldDB" id="Q2QQU4"/>
<protein>
    <submittedName>
        <fullName evidence="1">Uncharacterized protein</fullName>
    </submittedName>
</protein>
<reference evidence="1" key="2">
    <citation type="submission" date="2005-04" db="EMBL/GenBank/DDBJ databases">
        <authorList>
            <person name="Buell C.R."/>
            <person name="Wing R.A."/>
            <person name="McCombie W.A."/>
            <person name="Ouyang S."/>
        </authorList>
    </citation>
    <scope>NUCLEOTIDE SEQUENCE</scope>
</reference>
<sequence>MRKNLLRGFDEAFVSIEVDECEILMAWQEKLQFVGHVHIHLYSNSWRSKVKGVDQWSYHEVEIHVVIAMYSSFAPDSEAVGNHPSVKAPGDEHPTWLKPSRQRLGQVLCISPFSNLHKFTAEWNLSTEFIKILVWVDAVPQGNALTYLFGFLMYLYEVADLKNVLDNFSH</sequence>
<organism evidence="1">
    <name type="scientific">Oryza sativa subsp. japonica</name>
    <name type="common">Rice</name>
    <dbReference type="NCBI Taxonomy" id="39947"/>
    <lineage>
        <taxon>Eukaryota</taxon>
        <taxon>Viridiplantae</taxon>
        <taxon>Streptophyta</taxon>
        <taxon>Embryophyta</taxon>
        <taxon>Tracheophyta</taxon>
        <taxon>Spermatophyta</taxon>
        <taxon>Magnoliopsida</taxon>
        <taxon>Liliopsida</taxon>
        <taxon>Poales</taxon>
        <taxon>Poaceae</taxon>
        <taxon>BOP clade</taxon>
        <taxon>Oryzoideae</taxon>
        <taxon>Oryzeae</taxon>
        <taxon>Oryzinae</taxon>
        <taxon>Oryza</taxon>
        <taxon>Oryza sativa</taxon>
    </lineage>
</organism>
<gene>
    <name evidence="1" type="ordered locus">LOC_Os12g29840</name>
</gene>
<evidence type="ECO:0000313" key="1">
    <source>
        <dbReference type="EMBL" id="ABA98505.1"/>
    </source>
</evidence>
<reference evidence="1" key="3">
    <citation type="submission" date="2006-01" db="EMBL/GenBank/DDBJ databases">
        <authorList>
            <person name="Buell R."/>
        </authorList>
    </citation>
    <scope>NUCLEOTIDE SEQUENCE</scope>
</reference>
<name>Q2QQU4_ORYSJ</name>
<accession>Q2QQU4</accession>
<reference evidence="1" key="1">
    <citation type="journal article" date="2005" name="BMC Biol.">
        <title>The sequence of rice chromosomes 11 and 12, rich in disease resistance genes and recent gene duplications.</title>
        <authorList>
            <consortium name="The rice chromosomes 11 and 12 sequencing consortia"/>
        </authorList>
    </citation>
    <scope>NUCLEOTIDE SEQUENCE [LARGE SCALE GENOMIC DNA]</scope>
</reference>
<dbReference type="EMBL" id="DP000011">
    <property type="protein sequence ID" value="ABA98505.1"/>
    <property type="molecule type" value="Genomic_DNA"/>
</dbReference>
<proteinExistence type="predicted"/>